<keyword evidence="5" id="KW-1185">Reference proteome</keyword>
<dbReference type="SUPFAM" id="SSF110296">
    <property type="entry name" value="Oligoxyloglucan reducing end-specific cellobiohydrolase"/>
    <property type="match status" value="1"/>
</dbReference>
<feature type="domain" description="Photosynthesis system II assembly factor Ycf48/Hcf136-like" evidence="3">
    <location>
        <begin position="118"/>
        <end position="207"/>
    </location>
</feature>
<evidence type="ECO:0000256" key="1">
    <source>
        <dbReference type="ARBA" id="ARBA00022531"/>
    </source>
</evidence>
<keyword evidence="2" id="KW-0604">Photosystem II</keyword>
<dbReference type="Gene3D" id="2.130.10.10">
    <property type="entry name" value="YVTN repeat-like/Quinoprotein amine dehydrogenase"/>
    <property type="match status" value="1"/>
</dbReference>
<dbReference type="Proteomes" id="UP001221686">
    <property type="component" value="Unassembled WGS sequence"/>
</dbReference>
<evidence type="ECO:0000256" key="2">
    <source>
        <dbReference type="ARBA" id="ARBA00023276"/>
    </source>
</evidence>
<dbReference type="InterPro" id="IPR015943">
    <property type="entry name" value="WD40/YVTN_repeat-like_dom_sf"/>
</dbReference>
<proteinExistence type="predicted"/>
<dbReference type="EMBL" id="JAQNDL010000002">
    <property type="protein sequence ID" value="MDC0719440.1"/>
    <property type="molecule type" value="Genomic_DNA"/>
</dbReference>
<dbReference type="PANTHER" id="PTHR47199">
    <property type="entry name" value="PHOTOSYSTEM II STABILITY/ASSEMBLY FACTOR HCF136, CHLOROPLASTIC"/>
    <property type="match status" value="1"/>
</dbReference>
<protein>
    <recommendedName>
        <fullName evidence="3">Photosynthesis system II assembly factor Ycf48/Hcf136-like domain-containing protein</fullName>
    </recommendedName>
</protein>
<evidence type="ECO:0000313" key="5">
    <source>
        <dbReference type="Proteomes" id="UP001221686"/>
    </source>
</evidence>
<evidence type="ECO:0000313" key="4">
    <source>
        <dbReference type="EMBL" id="MDC0719440.1"/>
    </source>
</evidence>
<dbReference type="InterPro" id="IPR028203">
    <property type="entry name" value="PSII_CF48-like_dom"/>
</dbReference>
<accession>A0ABT5E0M9</accession>
<keyword evidence="1" id="KW-0602">Photosynthesis</keyword>
<gene>
    <name evidence="4" type="ORF">POL25_21220</name>
</gene>
<dbReference type="PANTHER" id="PTHR47199:SF2">
    <property type="entry name" value="PHOTOSYSTEM II STABILITY_ASSEMBLY FACTOR HCF136, CHLOROPLASTIC"/>
    <property type="match status" value="1"/>
</dbReference>
<reference evidence="4 5" key="1">
    <citation type="submission" date="2022-11" db="EMBL/GenBank/DDBJ databases">
        <title>Minimal conservation of predation-associated metabolite biosynthetic gene clusters underscores biosynthetic potential of Myxococcota including descriptions for ten novel species: Archangium lansinium sp. nov., Myxococcus landrumus sp. nov., Nannocystis bai.</title>
        <authorList>
            <person name="Ahearne A."/>
            <person name="Stevens C."/>
            <person name="Dowd S."/>
        </authorList>
    </citation>
    <scope>NUCLEOTIDE SEQUENCE [LARGE SCALE GENOMIC DNA]</scope>
    <source>
        <strain evidence="4 5">BB15-2</strain>
    </source>
</reference>
<dbReference type="Pfam" id="PF14870">
    <property type="entry name" value="PSII_BNR"/>
    <property type="match status" value="1"/>
</dbReference>
<evidence type="ECO:0000259" key="3">
    <source>
        <dbReference type="Pfam" id="PF14870"/>
    </source>
</evidence>
<sequence length="341" mass="36693">MKDALRLLDIHGVAAVLFVANVLLAACYRPCDEWVSTPLDGRIRKAEGIVAIGADGSVFGRRRVQGFPPTEFTELLFSAPEPLLALHTPAFEGLYDLEARYAVVGERGTIAISKGNGVEWDLVPAPTTEDLYGVRFFCGQPDRGLVSGAAGVILSTEAGGAAWELRPSGTSQALRAVTVLRDGVAVAVGDAGTIIRSEDYGATWSPVASGTAKDLASVDFGDCWDHSTVGDELGIAVGADGVVLVSENRGETWKQASLPIQHDLRQAQLNYRSPSAPEPYAALVGDDEIVFWEFGTDAPFDRLTFPTQVYALEDRDSPQYAIGDAQIFSRKRDEWCPGRFD</sequence>
<name>A0ABT5E0M9_9BACT</name>
<comment type="caution">
    <text evidence="4">The sequence shown here is derived from an EMBL/GenBank/DDBJ whole genome shotgun (WGS) entry which is preliminary data.</text>
</comment>
<dbReference type="PROSITE" id="PS51257">
    <property type="entry name" value="PROKAR_LIPOPROTEIN"/>
    <property type="match status" value="1"/>
</dbReference>
<dbReference type="RefSeq" id="WP_272087952.1">
    <property type="nucleotide sequence ID" value="NZ_JAQNDL010000002.1"/>
</dbReference>
<organism evidence="4 5">
    <name type="scientific">Nannocystis bainbridge</name>
    <dbReference type="NCBI Taxonomy" id="2995303"/>
    <lineage>
        <taxon>Bacteria</taxon>
        <taxon>Pseudomonadati</taxon>
        <taxon>Myxococcota</taxon>
        <taxon>Polyangia</taxon>
        <taxon>Nannocystales</taxon>
        <taxon>Nannocystaceae</taxon>
        <taxon>Nannocystis</taxon>
    </lineage>
</organism>